<protein>
    <recommendedName>
        <fullName evidence="3">SWIM-type domain-containing protein</fullName>
    </recommendedName>
</protein>
<sequence>MSTDDTSVSSSAESLSQLPDAVDYCAVCGSSLERRSQHSAPNRQTLLFGCGDCQTGAVAVVDVQGPSSDRCRDRLDHTQSRAMTGLNVYRVAAFVTDDFPRGRYTIERVDEHEFTVNLPAMASPWDVLRLADALSIGPLSTDRIDGGISITDARWTSVNDRDQPDVATDGGALAVPGDDAEPSRDDPFAVSDADQPRTERAKTEDMDVSLLRKGGVYQVHSASDSYYDVDVAAESCSCPDTADRCKHLRRVGLEIEAGLVPRPDGRLPDGRRSR</sequence>
<feature type="compositionally biased region" description="Basic and acidic residues" evidence="2">
    <location>
        <begin position="194"/>
        <end position="205"/>
    </location>
</feature>
<dbReference type="GO" id="GO:0008270">
    <property type="term" value="F:zinc ion binding"/>
    <property type="evidence" value="ECO:0007669"/>
    <property type="project" value="UniProtKB-KW"/>
</dbReference>
<dbReference type="AlphaFoldDB" id="A0A1I6M2I5"/>
<accession>A0A1I6M2I5</accession>
<reference evidence="4 5" key="1">
    <citation type="submission" date="2016-10" db="EMBL/GenBank/DDBJ databases">
        <authorList>
            <person name="de Groot N.N."/>
        </authorList>
    </citation>
    <scope>NUCLEOTIDE SEQUENCE [LARGE SCALE GENOMIC DNA]</scope>
    <source>
        <strain evidence="4 5">CGMCC 1.10457</strain>
    </source>
</reference>
<dbReference type="RefSeq" id="WP_177227661.1">
    <property type="nucleotide sequence ID" value="NZ_FOZK01000004.1"/>
</dbReference>
<dbReference type="PROSITE" id="PS50966">
    <property type="entry name" value="ZF_SWIM"/>
    <property type="match status" value="1"/>
</dbReference>
<keyword evidence="1" id="KW-0862">Zinc</keyword>
<dbReference type="EMBL" id="FOZK01000004">
    <property type="protein sequence ID" value="SFS09925.1"/>
    <property type="molecule type" value="Genomic_DNA"/>
</dbReference>
<evidence type="ECO:0000259" key="3">
    <source>
        <dbReference type="PROSITE" id="PS50966"/>
    </source>
</evidence>
<feature type="region of interest" description="Disordered" evidence="2">
    <location>
        <begin position="159"/>
        <end position="205"/>
    </location>
</feature>
<keyword evidence="1" id="KW-0479">Metal-binding</keyword>
<dbReference type="OrthoDB" id="142306at2157"/>
<organism evidence="4 5">
    <name type="scientific">Halomicrobium zhouii</name>
    <dbReference type="NCBI Taxonomy" id="767519"/>
    <lineage>
        <taxon>Archaea</taxon>
        <taxon>Methanobacteriati</taxon>
        <taxon>Methanobacteriota</taxon>
        <taxon>Stenosarchaea group</taxon>
        <taxon>Halobacteria</taxon>
        <taxon>Halobacteriales</taxon>
        <taxon>Haloarculaceae</taxon>
        <taxon>Halomicrobium</taxon>
    </lineage>
</organism>
<gene>
    <name evidence="4" type="ORF">SAMN05216559_3621</name>
</gene>
<dbReference type="InterPro" id="IPR007527">
    <property type="entry name" value="Znf_SWIM"/>
</dbReference>
<evidence type="ECO:0000313" key="5">
    <source>
        <dbReference type="Proteomes" id="UP000199062"/>
    </source>
</evidence>
<name>A0A1I6M2I5_9EURY</name>
<keyword evidence="5" id="KW-1185">Reference proteome</keyword>
<keyword evidence="1" id="KW-0863">Zinc-finger</keyword>
<evidence type="ECO:0000313" key="4">
    <source>
        <dbReference type="EMBL" id="SFS09925.1"/>
    </source>
</evidence>
<proteinExistence type="predicted"/>
<feature type="domain" description="SWIM-type" evidence="3">
    <location>
        <begin position="227"/>
        <end position="256"/>
    </location>
</feature>
<evidence type="ECO:0000256" key="1">
    <source>
        <dbReference type="PROSITE-ProRule" id="PRU00325"/>
    </source>
</evidence>
<evidence type="ECO:0000256" key="2">
    <source>
        <dbReference type="SAM" id="MobiDB-lite"/>
    </source>
</evidence>
<dbReference type="Proteomes" id="UP000199062">
    <property type="component" value="Unassembled WGS sequence"/>
</dbReference>